<feature type="coiled-coil region" evidence="1">
    <location>
        <begin position="29"/>
        <end position="56"/>
    </location>
</feature>
<keyword evidence="2" id="KW-0472">Membrane</keyword>
<dbReference type="Gene3D" id="1.10.1900.10">
    <property type="entry name" value="c-terminal domain of poly(a) binding protein"/>
    <property type="match status" value="1"/>
</dbReference>
<dbReference type="InterPro" id="IPR012963">
    <property type="entry name" value="HAAS_TM"/>
</dbReference>
<reference evidence="5" key="1">
    <citation type="journal article" date="2019" name="Int. J. Syst. Evol. Microbiol.">
        <title>The Global Catalogue of Microorganisms (GCM) 10K type strain sequencing project: providing services to taxonomists for standard genome sequencing and annotation.</title>
        <authorList>
            <consortium name="The Broad Institute Genomics Platform"/>
            <consortium name="The Broad Institute Genome Sequencing Center for Infectious Disease"/>
            <person name="Wu L."/>
            <person name="Ma J."/>
        </authorList>
    </citation>
    <scope>NUCLEOTIDE SEQUENCE [LARGE SCALE GENOMIC DNA]</scope>
    <source>
        <strain evidence="5">CGMCC 4.7177</strain>
    </source>
</reference>
<evidence type="ECO:0000313" key="5">
    <source>
        <dbReference type="Proteomes" id="UP001597218"/>
    </source>
</evidence>
<dbReference type="SUPFAM" id="SSF158560">
    <property type="entry name" value="BH3980-like"/>
    <property type="match status" value="1"/>
</dbReference>
<dbReference type="PANTHER" id="PTHR41307:SF1">
    <property type="entry name" value="MEMBRANE PROTEIN"/>
    <property type="match status" value="1"/>
</dbReference>
<keyword evidence="1" id="KW-0175">Coiled coil</keyword>
<organism evidence="4 5">
    <name type="scientific">Sporosarcina siberiensis</name>
    <dbReference type="NCBI Taxonomy" id="1365606"/>
    <lineage>
        <taxon>Bacteria</taxon>
        <taxon>Bacillati</taxon>
        <taxon>Bacillota</taxon>
        <taxon>Bacilli</taxon>
        <taxon>Bacillales</taxon>
        <taxon>Caryophanaceae</taxon>
        <taxon>Sporosarcina</taxon>
    </lineage>
</organism>
<dbReference type="RefSeq" id="WP_381539771.1">
    <property type="nucleotide sequence ID" value="NZ_JBHUGI010000035.1"/>
</dbReference>
<keyword evidence="5" id="KW-1185">Reference proteome</keyword>
<name>A0ABW4SJ46_9BACL</name>
<dbReference type="Proteomes" id="UP001597218">
    <property type="component" value="Unassembled WGS sequence"/>
</dbReference>
<gene>
    <name evidence="4" type="ORF">ACFSFY_15960</name>
</gene>
<feature type="transmembrane region" description="Helical" evidence="2">
    <location>
        <begin position="79"/>
        <end position="96"/>
    </location>
</feature>
<sequence length="254" mass="28664">MKNEVELSKKSQEFLENLRVYLFSSGKKSDEMEEILDELEAHLSEAEKNGKSIEKIIGESPKEYVEMIAKEMDVDYREWTKYIVLIVFGSFSFKIFTDLMQGNLSYSILEIVGHLVVVTLFIAAVFTAFKYISTMGKSVVKQSLLYFGLALLPISSFVGLIYLNRIMDSPTIHFGSIGSLIIGVITTLFIVGISIWAKSWVLVVILVLLTVPEYVLSLGSLQYETQLIISTIITFGGIMIYLFISLKLEKPRNP</sequence>
<feature type="domain" description="HAAS transmembrane region" evidence="3">
    <location>
        <begin position="93"/>
        <end position="207"/>
    </location>
</feature>
<feature type="transmembrane region" description="Helical" evidence="2">
    <location>
        <begin position="144"/>
        <end position="162"/>
    </location>
</feature>
<evidence type="ECO:0000256" key="2">
    <source>
        <dbReference type="SAM" id="Phobius"/>
    </source>
</evidence>
<comment type="caution">
    <text evidence="4">The sequence shown here is derived from an EMBL/GenBank/DDBJ whole genome shotgun (WGS) entry which is preliminary data.</text>
</comment>
<keyword evidence="2" id="KW-0812">Transmembrane</keyword>
<dbReference type="PANTHER" id="PTHR41307">
    <property type="entry name" value="MEMBRANE PROTEIN-RELATED"/>
    <property type="match status" value="1"/>
</dbReference>
<feature type="transmembrane region" description="Helical" evidence="2">
    <location>
        <begin position="108"/>
        <end position="132"/>
    </location>
</feature>
<accession>A0ABW4SJ46</accession>
<feature type="transmembrane region" description="Helical" evidence="2">
    <location>
        <begin position="174"/>
        <end position="193"/>
    </location>
</feature>
<evidence type="ECO:0000313" key="4">
    <source>
        <dbReference type="EMBL" id="MFD1929538.1"/>
    </source>
</evidence>
<feature type="transmembrane region" description="Helical" evidence="2">
    <location>
        <begin position="227"/>
        <end position="244"/>
    </location>
</feature>
<evidence type="ECO:0000259" key="3">
    <source>
        <dbReference type="Pfam" id="PF08006"/>
    </source>
</evidence>
<dbReference type="Pfam" id="PF08006">
    <property type="entry name" value="HAAS_TM"/>
    <property type="match status" value="1"/>
</dbReference>
<evidence type="ECO:0000256" key="1">
    <source>
        <dbReference type="SAM" id="Coils"/>
    </source>
</evidence>
<keyword evidence="2" id="KW-1133">Transmembrane helix</keyword>
<protein>
    <submittedName>
        <fullName evidence="4">HAAS domain-containing protein</fullName>
    </submittedName>
</protein>
<proteinExistence type="predicted"/>
<dbReference type="EMBL" id="JBHUGI010000035">
    <property type="protein sequence ID" value="MFD1929538.1"/>
    <property type="molecule type" value="Genomic_DNA"/>
</dbReference>
<feature type="transmembrane region" description="Helical" evidence="2">
    <location>
        <begin position="200"/>
        <end position="221"/>
    </location>
</feature>